<dbReference type="EMBL" id="BAAARK010000006">
    <property type="protein sequence ID" value="GAA2657862.1"/>
    <property type="molecule type" value="Genomic_DNA"/>
</dbReference>
<dbReference type="InterPro" id="IPR020807">
    <property type="entry name" value="PKS_DH"/>
</dbReference>
<feature type="active site" description="Proton acceptor; for dehydratase activity" evidence="9">
    <location>
        <position position="922"/>
    </location>
</feature>
<evidence type="ECO:0000259" key="11">
    <source>
        <dbReference type="PROSITE" id="PS50075"/>
    </source>
</evidence>
<keyword evidence="4" id="KW-0808">Transferase</keyword>
<dbReference type="Pfam" id="PF08659">
    <property type="entry name" value="KR"/>
    <property type="match status" value="1"/>
</dbReference>
<dbReference type="SMART" id="SM00822">
    <property type="entry name" value="PKS_KR"/>
    <property type="match status" value="1"/>
</dbReference>
<dbReference type="SMART" id="SM00825">
    <property type="entry name" value="PKS_KS"/>
    <property type="match status" value="1"/>
</dbReference>
<dbReference type="Gene3D" id="1.10.1200.10">
    <property type="entry name" value="ACP-like"/>
    <property type="match status" value="1"/>
</dbReference>
<dbReference type="Pfam" id="PF00698">
    <property type="entry name" value="Acyl_transf_1"/>
    <property type="match status" value="1"/>
</dbReference>
<feature type="domain" description="PKS/mFAS DH" evidence="13">
    <location>
        <begin position="888"/>
        <end position="1173"/>
    </location>
</feature>
<dbReference type="InterPro" id="IPR049900">
    <property type="entry name" value="PKS_mFAS_DH"/>
</dbReference>
<dbReference type="SUPFAM" id="SSF52151">
    <property type="entry name" value="FabD/lysophospholipase-like"/>
    <property type="match status" value="1"/>
</dbReference>
<dbReference type="SUPFAM" id="SSF55048">
    <property type="entry name" value="Probable ACP-binding domain of malonyl-CoA ACP transacylase"/>
    <property type="match status" value="1"/>
</dbReference>
<dbReference type="PROSITE" id="PS52019">
    <property type="entry name" value="PKS_MFAS_DH"/>
    <property type="match status" value="1"/>
</dbReference>
<dbReference type="Gene3D" id="3.10.129.110">
    <property type="entry name" value="Polyketide synthase dehydratase"/>
    <property type="match status" value="1"/>
</dbReference>
<feature type="region of interest" description="N-terminal hotdog fold" evidence="9">
    <location>
        <begin position="888"/>
        <end position="1013"/>
    </location>
</feature>
<dbReference type="InterPro" id="IPR016035">
    <property type="entry name" value="Acyl_Trfase/lysoPLipase"/>
</dbReference>
<dbReference type="Pfam" id="PF02801">
    <property type="entry name" value="Ketoacyl-synt_C"/>
    <property type="match status" value="1"/>
</dbReference>
<dbReference type="PROSITE" id="PS00606">
    <property type="entry name" value="KS3_1"/>
    <property type="match status" value="1"/>
</dbReference>
<dbReference type="InterPro" id="IPR020841">
    <property type="entry name" value="PKS_Beta-ketoAc_synthase_dom"/>
</dbReference>
<dbReference type="InterPro" id="IPR001227">
    <property type="entry name" value="Ac_transferase_dom_sf"/>
</dbReference>
<dbReference type="Pfam" id="PF00109">
    <property type="entry name" value="ketoacyl-synt"/>
    <property type="match status" value="1"/>
</dbReference>
<keyword evidence="6" id="KW-0045">Antibiotic biosynthesis</keyword>
<dbReference type="CDD" id="cd05195">
    <property type="entry name" value="enoyl_red"/>
    <property type="match status" value="1"/>
</dbReference>
<evidence type="ECO:0000256" key="3">
    <source>
        <dbReference type="ARBA" id="ARBA00022553"/>
    </source>
</evidence>
<name>A0ABP6E636_9ACTN</name>
<evidence type="ECO:0000256" key="9">
    <source>
        <dbReference type="PROSITE-ProRule" id="PRU01363"/>
    </source>
</evidence>
<feature type="region of interest" description="Disordered" evidence="10">
    <location>
        <begin position="415"/>
        <end position="435"/>
    </location>
</feature>
<dbReference type="InterPro" id="IPR016036">
    <property type="entry name" value="Malonyl_transacylase_ACP-bd"/>
</dbReference>
<dbReference type="Gene3D" id="3.40.366.10">
    <property type="entry name" value="Malonyl-Coenzyme A Acyl Carrier Protein, domain 2"/>
    <property type="match status" value="1"/>
</dbReference>
<evidence type="ECO:0000313" key="14">
    <source>
        <dbReference type="EMBL" id="GAA2657862.1"/>
    </source>
</evidence>
<dbReference type="SUPFAM" id="SSF47336">
    <property type="entry name" value="ACP-like"/>
    <property type="match status" value="1"/>
</dbReference>
<dbReference type="InterPro" id="IPR020806">
    <property type="entry name" value="PKS_PP-bd"/>
</dbReference>
<evidence type="ECO:0000256" key="4">
    <source>
        <dbReference type="ARBA" id="ARBA00022679"/>
    </source>
</evidence>
<dbReference type="PANTHER" id="PTHR43775">
    <property type="entry name" value="FATTY ACID SYNTHASE"/>
    <property type="match status" value="1"/>
</dbReference>
<dbReference type="PROSITE" id="PS50075">
    <property type="entry name" value="CARRIER"/>
    <property type="match status" value="1"/>
</dbReference>
<dbReference type="Gene3D" id="3.90.180.10">
    <property type="entry name" value="Medium-chain alcohol dehydrogenases, catalytic domain"/>
    <property type="match status" value="1"/>
</dbReference>
<gene>
    <name evidence="14" type="ORF">GCM10009864_25550</name>
</gene>
<keyword evidence="15" id="KW-1185">Reference proteome</keyword>
<evidence type="ECO:0000256" key="5">
    <source>
        <dbReference type="ARBA" id="ARBA00022857"/>
    </source>
</evidence>
<dbReference type="InterPro" id="IPR011032">
    <property type="entry name" value="GroES-like_sf"/>
</dbReference>
<comment type="caution">
    <text evidence="14">The sequence shown here is derived from an EMBL/GenBank/DDBJ whole genome shotgun (WGS) entry which is preliminary data.</text>
</comment>
<dbReference type="InterPro" id="IPR050091">
    <property type="entry name" value="PKS_NRPS_Biosynth_Enz"/>
</dbReference>
<proteinExistence type="predicted"/>
<dbReference type="InterPro" id="IPR006162">
    <property type="entry name" value="Ppantetheine_attach_site"/>
</dbReference>
<evidence type="ECO:0000256" key="6">
    <source>
        <dbReference type="ARBA" id="ARBA00023194"/>
    </source>
</evidence>
<dbReference type="InterPro" id="IPR014031">
    <property type="entry name" value="Ketoacyl_synth_C"/>
</dbReference>
<feature type="region of interest" description="C-terminal hotdog fold" evidence="9">
    <location>
        <begin position="1027"/>
        <end position="1173"/>
    </location>
</feature>
<dbReference type="InterPro" id="IPR036291">
    <property type="entry name" value="NAD(P)-bd_dom_sf"/>
</dbReference>
<dbReference type="Gene3D" id="3.40.50.720">
    <property type="entry name" value="NAD(P)-binding Rossmann-like Domain"/>
    <property type="match status" value="3"/>
</dbReference>
<comment type="pathway">
    <text evidence="1">Antibiotic biosynthesis.</text>
</comment>
<dbReference type="InterPro" id="IPR016039">
    <property type="entry name" value="Thiolase-like"/>
</dbReference>
<dbReference type="InterPro" id="IPR013968">
    <property type="entry name" value="PKS_KR"/>
</dbReference>
<reference evidence="15" key="1">
    <citation type="journal article" date="2019" name="Int. J. Syst. Evol. Microbiol.">
        <title>The Global Catalogue of Microorganisms (GCM) 10K type strain sequencing project: providing services to taxonomists for standard genome sequencing and annotation.</title>
        <authorList>
            <consortium name="The Broad Institute Genomics Platform"/>
            <consortium name="The Broad Institute Genome Sequencing Center for Infectious Disease"/>
            <person name="Wu L."/>
            <person name="Ma J."/>
        </authorList>
    </citation>
    <scope>NUCLEOTIDE SEQUENCE [LARGE SCALE GENOMIC DNA]</scope>
    <source>
        <strain evidence="15">JCM 16374</strain>
    </source>
</reference>
<evidence type="ECO:0000259" key="12">
    <source>
        <dbReference type="PROSITE" id="PS52004"/>
    </source>
</evidence>
<dbReference type="Gene3D" id="3.30.70.3290">
    <property type="match status" value="1"/>
</dbReference>
<dbReference type="SMART" id="SM00823">
    <property type="entry name" value="PKS_PP"/>
    <property type="match status" value="1"/>
</dbReference>
<dbReference type="InterPro" id="IPR057326">
    <property type="entry name" value="KR_dom"/>
</dbReference>
<feature type="domain" description="Ketosynthase family 3 (KS3)" evidence="12">
    <location>
        <begin position="1"/>
        <end position="406"/>
    </location>
</feature>
<dbReference type="InterPro" id="IPR020843">
    <property type="entry name" value="ER"/>
</dbReference>
<dbReference type="PROSITE" id="PS00012">
    <property type="entry name" value="PHOSPHOPANTETHEINE"/>
    <property type="match status" value="1"/>
</dbReference>
<dbReference type="Pfam" id="PF14765">
    <property type="entry name" value="PS-DH"/>
    <property type="match status" value="1"/>
</dbReference>
<dbReference type="RefSeq" id="WP_425585389.1">
    <property type="nucleotide sequence ID" value="NZ_BAAARK010000006.1"/>
</dbReference>
<evidence type="ECO:0000256" key="2">
    <source>
        <dbReference type="ARBA" id="ARBA00022450"/>
    </source>
</evidence>
<dbReference type="Pfam" id="PF00107">
    <property type="entry name" value="ADH_zinc_N"/>
    <property type="match status" value="1"/>
</dbReference>
<evidence type="ECO:0000256" key="8">
    <source>
        <dbReference type="ARBA" id="ARBA00023315"/>
    </source>
</evidence>
<dbReference type="CDD" id="cd00833">
    <property type="entry name" value="PKS"/>
    <property type="match status" value="1"/>
</dbReference>
<dbReference type="SUPFAM" id="SSF53901">
    <property type="entry name" value="Thiolase-like"/>
    <property type="match status" value="1"/>
</dbReference>
<sequence length="2092" mass="220299">MDSADALWRLLIEGRDTVGVVPPDRWSADAVAGVRPKVAAGMRWGCFLERGVGEFDPAAFGVSVAEAAWMAPEHRLLLEVAQEACEHSGIPLEALRGSRTGVYTAMYGVDYALRGLRPPDTLNDYWSMVGVHGTAAGRIAFLLDLRGPAMALDTACSSGLVAVHVACQSLLTRESDLALVGGAQLLSSPETMLTHAGWGLLSPSGQCRAFDAAADGFVRGEGGVAILLKRLADAHRDGDRVLAVLRGSAVNQNGQGTRMTVPSPRGQEAVFRQALRVAGVAAAAVGMVEAHGPGTPAGDPVEFASTSAVYGRGPGRCALGSIKTNIGHLEPVSGLAGLLKAVLSVGRGKVPASLHFAEWNPQIRAEDTRMLLPTRLIDWPVEGGPRIAGVSSYGLGGTNAHVVVEQAPCVRVRSVGRPHGTSMHGSQRKRPTTGGRPYVVVLSAGSRGALRLAAARLAGWLDADGATAQLPDVAHTLAVRRSHAAVRLAVAASSRAELRSTLRAHVSGQEADTTRTGTVAPGVSAGPVWVFSGQGSQWARMGAGLLGRDEAFTDMIRQLEPVVLQESGLVLSKILAAPRVVTGFARVQPVLYAMQVALAAMWRGSGVEPAAVIGHSMGEAAAAVVAGMLSPQDGARVVCRRSRLMGRVAGRGLMASIRLSKAEVEDELAAAGAADVTVAVVNAPSNTVIAGDATQVTTLMERWAATGVKATLVAVDVASHSAQVDPTLEDIRRSLADLRPGPASIPFYSTVQAEPRLPVSANADYWVENVRRTVRFQDAVAAAVHDGHRLFIEVAPHPVLAAPIAETVHEAGQGRPLVLPTLLRGEDEGRVFAQQLAAAFCAGCAIDWTRAYGEGDLVDVPATSWERRSHLVDRPVVRVSGAASADDHPLLGAHVHGLDPGDERHWWQPHLALTALPWLADHTIEGVAVLAGAALCEMACAATREVYDAPAAEVRLSDVEFVRPVPVAAEDRLVATATPDGPGRHRWELASLDGDGNRTVRTTAVLHHGRAPRPEAFDMVEQAAAHSEVVDVSAYYDRMHAGGIVHGAAFRGLAEVRLSNGAQPSAMARLELSDSAFTGTQGVNWHPIQLDCCLQAMAAVWGQVGGGRLIVPVRVGSLSIHDDPFQGRYCLATLTSSDSDQCTGRLRLLDEAGQVLAEADDIVLRRVDKHDPEQHLNDCLLTIRWQPRPLADRAPSPPGHWLLLTETASDTFADQVVSLLLAHGGSVTTATLPPDITTVGDTTAQLLADPELAGVVVLPGSAGSAGPHGLALAEQRVRRLALLVKELARHEATARPRLWAVTRGGQDVRAGDAVDLSHTGIQGLLRVLSYEHGELCPTLIDLGQGTGAAQLVADLLGGARGDDQVAWRAGLRYVARLARSPLQEDEQHHRDCRVGIDRFALRQRRSDDLDSIPFVHRDRQAPGAGEVEVAVAASGSAASGVLPVGDPAGQPVGVDGAGTVTAIGAGVDAAWLGRRVTAMTDGSASHTVLRADHLLPVPDTMDLHAAATLPTAFLTAWYSLRHLANLRPGQSVLIHPAASAVGLAAVAIARSRGATILGTVDTDAEHGHLRSLGIAHVFDPTSSAFAAGVRQATSGHGVDVVLNSRTGPARTASVHLVASGGHFVDLDRSRPHARNHIALPPLARNTSFHNVDLTMLRDSRPSLITQLITELAAALARGEIPTLPYVTHPVTDSAAACQPQEIPGLPCQPVLTWPVDGTVKAIHPPEQVPVVRTDGSYAITGGLGGLGLLVARWLSDNGAASIALCSRSSPTPHAQSVIDELQAAGTRISHVAGDIAEPGLAETLVAQATAAGHPLRGVVHAAGVVEDVTIANFTPQVLEQVWRPKVAGAWRLHEATAGEHVDWWVGFSSITALYGSPGQGPYAAANAALDEFCAWRRSQGLKATSVNWGPWSRYGRGVVLEQRGYDAIAPTEGINALETILRHARHRTGYTPQDLNRWVENYSGSMESAFLTDVLTHQQTTDTHDSTQVVLSQLRDAGGEGARRRLLEQHLAEHIAAILRIPADAVGPTNNLAALGLDSLMSLELRSRIERSLGVSLPRTVIWTSPNIAALAERLQADPQAAWAAADTGTAS</sequence>
<evidence type="ECO:0000256" key="10">
    <source>
        <dbReference type="SAM" id="MobiDB-lite"/>
    </source>
</evidence>
<dbReference type="InterPro" id="IPR013149">
    <property type="entry name" value="ADH-like_C"/>
</dbReference>
<keyword evidence="5" id="KW-0521">NADP</keyword>
<dbReference type="Proteomes" id="UP001500994">
    <property type="component" value="Unassembled WGS sequence"/>
</dbReference>
<protein>
    <submittedName>
        <fullName evidence="14">Type I polyketide synthase</fullName>
    </submittedName>
</protein>
<evidence type="ECO:0000259" key="13">
    <source>
        <dbReference type="PROSITE" id="PS52019"/>
    </source>
</evidence>
<dbReference type="SUPFAM" id="SSF51735">
    <property type="entry name" value="NAD(P)-binding Rossmann-fold domains"/>
    <property type="match status" value="3"/>
</dbReference>
<organism evidence="14 15">
    <name type="scientific">Streptomyces lunalinharesii</name>
    <dbReference type="NCBI Taxonomy" id="333384"/>
    <lineage>
        <taxon>Bacteria</taxon>
        <taxon>Bacillati</taxon>
        <taxon>Actinomycetota</taxon>
        <taxon>Actinomycetes</taxon>
        <taxon>Kitasatosporales</taxon>
        <taxon>Streptomycetaceae</taxon>
        <taxon>Streptomyces</taxon>
    </lineage>
</organism>
<dbReference type="SMART" id="SM00827">
    <property type="entry name" value="PKS_AT"/>
    <property type="match status" value="1"/>
</dbReference>
<dbReference type="PANTHER" id="PTHR43775:SF37">
    <property type="entry name" value="SI:DKEY-61P9.11"/>
    <property type="match status" value="1"/>
</dbReference>
<dbReference type="Pfam" id="PF00550">
    <property type="entry name" value="PP-binding"/>
    <property type="match status" value="1"/>
</dbReference>
<dbReference type="SUPFAM" id="SSF50129">
    <property type="entry name" value="GroES-like"/>
    <property type="match status" value="1"/>
</dbReference>
<dbReference type="InterPro" id="IPR018201">
    <property type="entry name" value="Ketoacyl_synth_AS"/>
</dbReference>
<keyword evidence="8" id="KW-0012">Acyltransferase</keyword>
<evidence type="ECO:0000256" key="1">
    <source>
        <dbReference type="ARBA" id="ARBA00004792"/>
    </source>
</evidence>
<feature type="domain" description="Carrier" evidence="11">
    <location>
        <begin position="2002"/>
        <end position="2079"/>
    </location>
</feature>
<keyword evidence="7" id="KW-0511">Multifunctional enzyme</keyword>
<dbReference type="InterPro" id="IPR014030">
    <property type="entry name" value="Ketoacyl_synth_N"/>
</dbReference>
<dbReference type="SMART" id="SM01294">
    <property type="entry name" value="PKS_PP_betabranch"/>
    <property type="match status" value="1"/>
</dbReference>
<evidence type="ECO:0000256" key="7">
    <source>
        <dbReference type="ARBA" id="ARBA00023268"/>
    </source>
</evidence>
<dbReference type="Gene3D" id="3.40.47.10">
    <property type="match status" value="1"/>
</dbReference>
<dbReference type="InterPro" id="IPR049552">
    <property type="entry name" value="PKS_DH_N"/>
</dbReference>
<keyword evidence="3" id="KW-0597">Phosphoprotein</keyword>
<dbReference type="Pfam" id="PF22621">
    <property type="entry name" value="CurL-like_PKS_C"/>
    <property type="match status" value="1"/>
</dbReference>
<evidence type="ECO:0000313" key="15">
    <source>
        <dbReference type="Proteomes" id="UP001500994"/>
    </source>
</evidence>
<dbReference type="SMART" id="SM00829">
    <property type="entry name" value="PKS_ER"/>
    <property type="match status" value="1"/>
</dbReference>
<dbReference type="PROSITE" id="PS52004">
    <property type="entry name" value="KS3_2"/>
    <property type="match status" value="1"/>
</dbReference>
<dbReference type="InterPro" id="IPR042104">
    <property type="entry name" value="PKS_dehydratase_sf"/>
</dbReference>
<feature type="active site" description="Proton donor; for dehydratase activity" evidence="9">
    <location>
        <position position="1091"/>
    </location>
</feature>
<dbReference type="InterPro" id="IPR049551">
    <property type="entry name" value="PKS_DH_C"/>
</dbReference>
<keyword evidence="2" id="KW-0596">Phosphopantetheine</keyword>
<accession>A0ABP6E636</accession>
<dbReference type="SMART" id="SM00826">
    <property type="entry name" value="PKS_DH"/>
    <property type="match status" value="1"/>
</dbReference>
<dbReference type="InterPro" id="IPR036736">
    <property type="entry name" value="ACP-like_sf"/>
</dbReference>
<dbReference type="Pfam" id="PF21089">
    <property type="entry name" value="PKS_DH_N"/>
    <property type="match status" value="1"/>
</dbReference>
<dbReference type="InterPro" id="IPR009081">
    <property type="entry name" value="PP-bd_ACP"/>
</dbReference>
<dbReference type="InterPro" id="IPR014043">
    <property type="entry name" value="Acyl_transferase_dom"/>
</dbReference>